<evidence type="ECO:0000313" key="1">
    <source>
        <dbReference type="EMBL" id="THG36801.1"/>
    </source>
</evidence>
<dbReference type="EMBL" id="SSTG01000301">
    <property type="protein sequence ID" value="THG36801.1"/>
    <property type="molecule type" value="Genomic_DNA"/>
</dbReference>
<evidence type="ECO:0000313" key="2">
    <source>
        <dbReference type="Proteomes" id="UP000305401"/>
    </source>
</evidence>
<dbReference type="Proteomes" id="UP000305401">
    <property type="component" value="Unassembled WGS sequence"/>
</dbReference>
<comment type="caution">
    <text evidence="1">The sequence shown here is derived from an EMBL/GenBank/DDBJ whole genome shotgun (WGS) entry which is preliminary data.</text>
</comment>
<organism evidence="1 2">
    <name type="scientific">Muribaculum caecicola</name>
    <dbReference type="NCBI Taxonomy" id="3038144"/>
    <lineage>
        <taxon>Bacteria</taxon>
        <taxon>Pseudomonadati</taxon>
        <taxon>Bacteroidota</taxon>
        <taxon>Bacteroidia</taxon>
        <taxon>Bacteroidales</taxon>
        <taxon>Muribaculaceae</taxon>
        <taxon>Muribaculum</taxon>
    </lineage>
</organism>
<sequence length="200" mass="22684">MKDVHSTLLDRRSIRRYEREPISQEDIDYIYEAIRNTPTSYNGQQFSVIDITDRQIKEKLYDLTGQKQIKTCSHFMVFCADYYKISELADRKGLDMPEFTHTADGLIVGVVDATLAMMSALVAAESLGLGTCPIGYARTAAPEETSKILELPEKVFVVCGLAIGVPREMPDIKPKQQRELMIFSNKYKTEKLVSELEAYD</sequence>
<protein>
    <submittedName>
        <fullName evidence="1">NADPH-dependent oxidoreductase</fullName>
    </submittedName>
</protein>
<name>A0AC61S2M5_9BACT</name>
<keyword evidence="2" id="KW-1185">Reference proteome</keyword>
<reference evidence="1" key="1">
    <citation type="submission" date="2019-04" db="EMBL/GenBank/DDBJ databases">
        <title>Microbes associate with the intestines of laboratory mice.</title>
        <authorList>
            <person name="Navarre W."/>
            <person name="Wong E."/>
            <person name="Huang K.C."/>
            <person name="Tropini C."/>
            <person name="Ng K."/>
            <person name="Yu B."/>
        </authorList>
    </citation>
    <scope>NUCLEOTIDE SEQUENCE</scope>
    <source>
        <strain evidence="1">NM86_A22</strain>
    </source>
</reference>
<accession>A0AC61S2M5</accession>
<gene>
    <name evidence="1" type="ORF">E5990_11500</name>
</gene>
<feature type="non-terminal residue" evidence="1">
    <location>
        <position position="200"/>
    </location>
</feature>
<proteinExistence type="predicted"/>